<keyword evidence="2 4" id="KW-0378">Hydrolase</keyword>
<gene>
    <name evidence="6" type="ORF">HK097_001262</name>
</gene>
<evidence type="ECO:0000256" key="4">
    <source>
        <dbReference type="RuleBase" id="RU361153"/>
    </source>
</evidence>
<dbReference type="AlphaFoldDB" id="A0AAD5S6Y8"/>
<evidence type="ECO:0000313" key="7">
    <source>
        <dbReference type="Proteomes" id="UP001212841"/>
    </source>
</evidence>
<keyword evidence="7" id="KW-1185">Reference proteome</keyword>
<evidence type="ECO:0000259" key="5">
    <source>
        <dbReference type="Pfam" id="PF00150"/>
    </source>
</evidence>
<evidence type="ECO:0000256" key="2">
    <source>
        <dbReference type="ARBA" id="ARBA00022801"/>
    </source>
</evidence>
<dbReference type="InterPro" id="IPR017853">
    <property type="entry name" value="GH"/>
</dbReference>
<dbReference type="InterPro" id="IPR018087">
    <property type="entry name" value="Glyco_hydro_5_CS"/>
</dbReference>
<dbReference type="PANTHER" id="PTHR31308">
    <property type="match status" value="1"/>
</dbReference>
<dbReference type="GO" id="GO:0004553">
    <property type="term" value="F:hydrolase activity, hydrolyzing O-glycosyl compounds"/>
    <property type="evidence" value="ECO:0007669"/>
    <property type="project" value="InterPro"/>
</dbReference>
<name>A0AAD5S6Y8_9FUNG</name>
<proteinExistence type="inferred from homology"/>
<reference evidence="6" key="1">
    <citation type="submission" date="2020-05" db="EMBL/GenBank/DDBJ databases">
        <title>Phylogenomic resolution of chytrid fungi.</title>
        <authorList>
            <person name="Stajich J.E."/>
            <person name="Amses K."/>
            <person name="Simmons R."/>
            <person name="Seto K."/>
            <person name="Myers J."/>
            <person name="Bonds A."/>
            <person name="Quandt C.A."/>
            <person name="Barry K."/>
            <person name="Liu P."/>
            <person name="Grigoriev I."/>
            <person name="Longcore J.E."/>
            <person name="James T.Y."/>
        </authorList>
    </citation>
    <scope>NUCLEOTIDE SEQUENCE</scope>
    <source>
        <strain evidence="6">JEL0318</strain>
    </source>
</reference>
<evidence type="ECO:0000256" key="3">
    <source>
        <dbReference type="ARBA" id="ARBA00023295"/>
    </source>
</evidence>
<evidence type="ECO:0000256" key="1">
    <source>
        <dbReference type="ARBA" id="ARBA00005641"/>
    </source>
</evidence>
<keyword evidence="3 4" id="KW-0326">Glycosidase</keyword>
<dbReference type="Gene3D" id="3.20.20.80">
    <property type="entry name" value="Glycosidases"/>
    <property type="match status" value="1"/>
</dbReference>
<organism evidence="6 7">
    <name type="scientific">Rhizophlyctis rosea</name>
    <dbReference type="NCBI Taxonomy" id="64517"/>
    <lineage>
        <taxon>Eukaryota</taxon>
        <taxon>Fungi</taxon>
        <taxon>Fungi incertae sedis</taxon>
        <taxon>Chytridiomycota</taxon>
        <taxon>Chytridiomycota incertae sedis</taxon>
        <taxon>Chytridiomycetes</taxon>
        <taxon>Rhizophlyctidales</taxon>
        <taxon>Rhizophlyctidaceae</taxon>
        <taxon>Rhizophlyctis</taxon>
    </lineage>
</organism>
<dbReference type="SUPFAM" id="SSF51445">
    <property type="entry name" value="(Trans)glycosidases"/>
    <property type="match status" value="1"/>
</dbReference>
<dbReference type="GO" id="GO:0000272">
    <property type="term" value="P:polysaccharide catabolic process"/>
    <property type="evidence" value="ECO:0007669"/>
    <property type="project" value="InterPro"/>
</dbReference>
<dbReference type="Pfam" id="PF00150">
    <property type="entry name" value="Cellulase"/>
    <property type="match status" value="1"/>
</dbReference>
<protein>
    <recommendedName>
        <fullName evidence="5">Glycoside hydrolase family 5 domain-containing protein</fullName>
    </recommendedName>
</protein>
<sequence length="318" mass="36374">MNIIRLSIPWEGIERDRGQYNWTIVRQLKDVVSLCEKNGMYVLLDMHQDAFSPKFCGNGVPDWVVQPIQREEILGYPWPLRRTPFTPDTRGYISSKDCESKPGWAQGQLSLAHGTAWQRFFDNYDGIFDSFVDFWRMIAKEFGWFSNVLGYDLINEPFAGNTVENPSLLLPGVGDKVNLQRFNERLTAAIREVDPVSIVTYESVTWDNVGVGYTRHPDTPENGSKTAHNWHYYVNQPNIGSPEVTTRQRVKDALRLGSGSIMSEFSIRWDCGDDCNEEHVQQMEAAETARVSWIGWVYKGYDNITGSGPGLWDEWTGE</sequence>
<dbReference type="InterPro" id="IPR052066">
    <property type="entry name" value="Glycosphingolipid_Hydrolases"/>
</dbReference>
<dbReference type="PANTHER" id="PTHR31308:SF3">
    <property type="entry name" value="ENDOGLYCOCERAMIDASE"/>
    <property type="match status" value="1"/>
</dbReference>
<feature type="non-terminal residue" evidence="6">
    <location>
        <position position="318"/>
    </location>
</feature>
<feature type="domain" description="Glycoside hydrolase family 5" evidence="5">
    <location>
        <begin position="1"/>
        <end position="300"/>
    </location>
</feature>
<accession>A0AAD5S6Y8</accession>
<evidence type="ECO:0000313" key="6">
    <source>
        <dbReference type="EMBL" id="KAJ3045176.1"/>
    </source>
</evidence>
<dbReference type="Proteomes" id="UP001212841">
    <property type="component" value="Unassembled WGS sequence"/>
</dbReference>
<dbReference type="PROSITE" id="PS00659">
    <property type="entry name" value="GLYCOSYL_HYDROL_F5"/>
    <property type="match status" value="1"/>
</dbReference>
<dbReference type="EMBL" id="JADGJD010001244">
    <property type="protein sequence ID" value="KAJ3045176.1"/>
    <property type="molecule type" value="Genomic_DNA"/>
</dbReference>
<dbReference type="InterPro" id="IPR001547">
    <property type="entry name" value="Glyco_hydro_5"/>
</dbReference>
<comment type="similarity">
    <text evidence="1 4">Belongs to the glycosyl hydrolase 5 (cellulase A) family.</text>
</comment>
<comment type="caution">
    <text evidence="6">The sequence shown here is derived from an EMBL/GenBank/DDBJ whole genome shotgun (WGS) entry which is preliminary data.</text>
</comment>